<sequence length="117" mass="12203">MSTVSSVARGRVRRTSRNSADRWATASHPAKAKNSTTTAWPIPAIPVGAKGVNAAPETCGTATTITVRSIPATPSARPICSLAPTATPARLAHTVTPRMRIPNTGAQCPLRSRAAHR</sequence>
<proteinExistence type="predicted"/>
<evidence type="ECO:0000313" key="2">
    <source>
        <dbReference type="EMBL" id="RBP70783.1"/>
    </source>
</evidence>
<comment type="caution">
    <text evidence="2">The sequence shown here is derived from an EMBL/GenBank/DDBJ whole genome shotgun (WGS) entry which is preliminary data.</text>
</comment>
<organism evidence="2 3">
    <name type="scientific">Brevibacterium celere</name>
    <dbReference type="NCBI Taxonomy" id="225845"/>
    <lineage>
        <taxon>Bacteria</taxon>
        <taxon>Bacillati</taxon>
        <taxon>Actinomycetota</taxon>
        <taxon>Actinomycetes</taxon>
        <taxon>Micrococcales</taxon>
        <taxon>Brevibacteriaceae</taxon>
        <taxon>Brevibacterium</taxon>
    </lineage>
</organism>
<evidence type="ECO:0000313" key="3">
    <source>
        <dbReference type="Proteomes" id="UP000253509"/>
    </source>
</evidence>
<name>A0A366IHG9_9MICO</name>
<evidence type="ECO:0000256" key="1">
    <source>
        <dbReference type="SAM" id="MobiDB-lite"/>
    </source>
</evidence>
<feature type="region of interest" description="Disordered" evidence="1">
    <location>
        <begin position="1"/>
        <end position="36"/>
    </location>
</feature>
<accession>A0A366IHG9</accession>
<keyword evidence="3" id="KW-1185">Reference proteome</keyword>
<protein>
    <submittedName>
        <fullName evidence="2">Uncharacterized protein</fullName>
    </submittedName>
</protein>
<dbReference type="Proteomes" id="UP000253509">
    <property type="component" value="Unassembled WGS sequence"/>
</dbReference>
<gene>
    <name evidence="2" type="ORF">DFO65_107101</name>
</gene>
<dbReference type="AlphaFoldDB" id="A0A366IHG9"/>
<dbReference type="EMBL" id="QNSB01000007">
    <property type="protein sequence ID" value="RBP70783.1"/>
    <property type="molecule type" value="Genomic_DNA"/>
</dbReference>
<reference evidence="2 3" key="1">
    <citation type="submission" date="2018-06" db="EMBL/GenBank/DDBJ databases">
        <title>Freshwater and sediment microbial communities from various areas in North America, analyzing microbe dynamics in response to fracking.</title>
        <authorList>
            <person name="Lamendella R."/>
        </authorList>
    </citation>
    <scope>NUCLEOTIDE SEQUENCE [LARGE SCALE GENOMIC DNA]</scope>
    <source>
        <strain evidence="2 3">3b_TX</strain>
    </source>
</reference>